<sequence>MIWLPGYIGSEFSIVPRVLMALALVVVSWVCVVASFAVAFQAANLVEGERALEFPGEGSVAWADYVCFALSVMTTCGTTDANVTSREMRRTAAANAVIAFEIFPAERTTARDLYWRRS</sequence>
<dbReference type="Pfam" id="PF07077">
    <property type="entry name" value="DUF1345"/>
    <property type="match status" value="1"/>
</dbReference>
<evidence type="ECO:0000313" key="3">
    <source>
        <dbReference type="Proteomes" id="UP000184388"/>
    </source>
</evidence>
<accession>A0A9X8QXV4</accession>
<keyword evidence="1" id="KW-0472">Membrane</keyword>
<evidence type="ECO:0000256" key="1">
    <source>
        <dbReference type="SAM" id="Phobius"/>
    </source>
</evidence>
<keyword evidence="1" id="KW-1133">Transmembrane helix</keyword>
<dbReference type="AlphaFoldDB" id="A0A9X8QXV4"/>
<dbReference type="EMBL" id="FRBK01000016">
    <property type="protein sequence ID" value="SHM92021.1"/>
    <property type="molecule type" value="Genomic_DNA"/>
</dbReference>
<dbReference type="InterPro" id="IPR009781">
    <property type="entry name" value="DUF1345"/>
</dbReference>
<name>A0A9X8QXV4_9ACTN</name>
<evidence type="ECO:0000313" key="2">
    <source>
        <dbReference type="EMBL" id="SHM92021.1"/>
    </source>
</evidence>
<feature type="transmembrane region" description="Helical" evidence="1">
    <location>
        <begin position="20"/>
        <end position="40"/>
    </location>
</feature>
<gene>
    <name evidence="2" type="ORF">SAMN05216268_11685</name>
</gene>
<comment type="caution">
    <text evidence="2">The sequence shown here is derived from an EMBL/GenBank/DDBJ whole genome shotgun (WGS) entry which is preliminary data.</text>
</comment>
<organism evidence="2 3">
    <name type="scientific">Streptomyces yunnanensis</name>
    <dbReference type="NCBI Taxonomy" id="156453"/>
    <lineage>
        <taxon>Bacteria</taxon>
        <taxon>Bacillati</taxon>
        <taxon>Actinomycetota</taxon>
        <taxon>Actinomycetes</taxon>
        <taxon>Kitasatosporales</taxon>
        <taxon>Streptomycetaceae</taxon>
        <taxon>Streptomyces</taxon>
    </lineage>
</organism>
<dbReference type="Proteomes" id="UP000184388">
    <property type="component" value="Unassembled WGS sequence"/>
</dbReference>
<protein>
    <submittedName>
        <fullName evidence="2">Uncharacterized protein</fullName>
    </submittedName>
</protein>
<keyword evidence="1" id="KW-0812">Transmembrane</keyword>
<proteinExistence type="predicted"/>
<reference evidence="3" key="1">
    <citation type="submission" date="2016-11" db="EMBL/GenBank/DDBJ databases">
        <authorList>
            <person name="Jaros S."/>
            <person name="Januszkiewicz K."/>
            <person name="Wedrychowicz H."/>
        </authorList>
    </citation>
    <scope>NUCLEOTIDE SEQUENCE [LARGE SCALE GENOMIC DNA]</scope>
    <source>
        <strain evidence="3">CGMCC 4.3555</strain>
    </source>
</reference>